<dbReference type="AlphaFoldDB" id="A0A4S8IHX6"/>
<dbReference type="InterPro" id="IPR004864">
    <property type="entry name" value="LEA_2"/>
</dbReference>
<comment type="subcellular location">
    <subcellularLocation>
        <location evidence="1">Membrane</location>
        <topology evidence="1">Single-pass membrane protein</topology>
    </subcellularLocation>
</comment>
<name>A0A4S8IHX6_MUSBA</name>
<evidence type="ECO:0000256" key="4">
    <source>
        <dbReference type="ARBA" id="ARBA00023136"/>
    </source>
</evidence>
<dbReference type="GO" id="GO:0005886">
    <property type="term" value="C:plasma membrane"/>
    <property type="evidence" value="ECO:0007669"/>
    <property type="project" value="TreeGrafter"/>
</dbReference>
<accession>A0A4S8IHX6</accession>
<proteinExistence type="predicted"/>
<dbReference type="STRING" id="52838.A0A4S8IHX6"/>
<feature type="domain" description="Late embryogenesis abundant protein LEA-2 subgroup" evidence="7">
    <location>
        <begin position="177"/>
        <end position="279"/>
    </location>
</feature>
<feature type="compositionally biased region" description="Pro residues" evidence="5">
    <location>
        <begin position="79"/>
        <end position="88"/>
    </location>
</feature>
<keyword evidence="3 6" id="KW-1133">Transmembrane helix</keyword>
<dbReference type="PANTHER" id="PTHR31234:SF72">
    <property type="entry name" value="NDR1_HIN1-LIKE PROTEIN 6"/>
    <property type="match status" value="1"/>
</dbReference>
<feature type="compositionally biased region" description="Low complexity" evidence="5">
    <location>
        <begin position="89"/>
        <end position="106"/>
    </location>
</feature>
<feature type="transmembrane region" description="Helical" evidence="6">
    <location>
        <begin position="122"/>
        <end position="145"/>
    </location>
</feature>
<organism evidence="8 9">
    <name type="scientific">Musa balbisiana</name>
    <name type="common">Banana</name>
    <dbReference type="NCBI Taxonomy" id="52838"/>
    <lineage>
        <taxon>Eukaryota</taxon>
        <taxon>Viridiplantae</taxon>
        <taxon>Streptophyta</taxon>
        <taxon>Embryophyta</taxon>
        <taxon>Tracheophyta</taxon>
        <taxon>Spermatophyta</taxon>
        <taxon>Magnoliopsida</taxon>
        <taxon>Liliopsida</taxon>
        <taxon>Zingiberales</taxon>
        <taxon>Musaceae</taxon>
        <taxon>Musa</taxon>
    </lineage>
</organism>
<evidence type="ECO:0000256" key="5">
    <source>
        <dbReference type="SAM" id="MobiDB-lite"/>
    </source>
</evidence>
<sequence>MVESLRSLNDPPTSIYFVSGTPKPSQKSRLHAHKSTPAPSDTILKSQWSKSEAEAAGEHSLKVPNMAEQHRVHPVDVESPPPSAPEAPPSLLQPEKAGATAPAAHSRPPRKRRSRCCTCLCWSLLAIVILIVVIAVAAGVLYLVFRPKIPKYSVDRLAVSSFAVDDNATVAVTFNVTVTARNPNRRIVIYYQGGSDLSAWYTDERLCTGSFPAFYQGHRNTTVLHVLLAGEAKIGSELLTELQQQQQTGTIPLAVRGVVPVRVKLGKLKLWKVRFKVRCSLVVNSLSASGDVSIRSSSCKFKLKL</sequence>
<comment type="caution">
    <text evidence="8">The sequence shown here is derived from an EMBL/GenBank/DDBJ whole genome shotgun (WGS) entry which is preliminary data.</text>
</comment>
<evidence type="ECO:0000256" key="3">
    <source>
        <dbReference type="ARBA" id="ARBA00022989"/>
    </source>
</evidence>
<feature type="compositionally biased region" description="Polar residues" evidence="5">
    <location>
        <begin position="37"/>
        <end position="50"/>
    </location>
</feature>
<reference evidence="8 9" key="1">
    <citation type="journal article" date="2019" name="Nat. Plants">
        <title>Genome sequencing of Musa balbisiana reveals subgenome evolution and function divergence in polyploid bananas.</title>
        <authorList>
            <person name="Yao X."/>
        </authorList>
    </citation>
    <scope>NUCLEOTIDE SEQUENCE [LARGE SCALE GENOMIC DNA]</scope>
    <source>
        <strain evidence="9">cv. DH-PKW</strain>
        <tissue evidence="8">Leaves</tissue>
    </source>
</reference>
<dbReference type="EMBL" id="PYDT01000010">
    <property type="protein sequence ID" value="THU47900.1"/>
    <property type="molecule type" value="Genomic_DNA"/>
</dbReference>
<feature type="region of interest" description="Disordered" evidence="5">
    <location>
        <begin position="1"/>
        <end position="111"/>
    </location>
</feature>
<evidence type="ECO:0000256" key="1">
    <source>
        <dbReference type="ARBA" id="ARBA00004167"/>
    </source>
</evidence>
<evidence type="ECO:0000313" key="9">
    <source>
        <dbReference type="Proteomes" id="UP000317650"/>
    </source>
</evidence>
<evidence type="ECO:0000259" key="7">
    <source>
        <dbReference type="Pfam" id="PF03168"/>
    </source>
</evidence>
<evidence type="ECO:0000256" key="2">
    <source>
        <dbReference type="ARBA" id="ARBA00022692"/>
    </source>
</evidence>
<keyword evidence="9" id="KW-1185">Reference proteome</keyword>
<evidence type="ECO:0000256" key="6">
    <source>
        <dbReference type="SAM" id="Phobius"/>
    </source>
</evidence>
<feature type="compositionally biased region" description="Polar residues" evidence="5">
    <location>
        <begin position="1"/>
        <end position="12"/>
    </location>
</feature>
<dbReference type="GO" id="GO:0098542">
    <property type="term" value="P:defense response to other organism"/>
    <property type="evidence" value="ECO:0007669"/>
    <property type="project" value="InterPro"/>
</dbReference>
<evidence type="ECO:0000313" key="8">
    <source>
        <dbReference type="EMBL" id="THU47900.1"/>
    </source>
</evidence>
<dbReference type="PANTHER" id="PTHR31234">
    <property type="entry name" value="LATE EMBRYOGENESIS ABUNDANT (LEA) HYDROXYPROLINE-RICH GLYCOPROTEIN FAMILY"/>
    <property type="match status" value="1"/>
</dbReference>
<dbReference type="Pfam" id="PF03168">
    <property type="entry name" value="LEA_2"/>
    <property type="match status" value="1"/>
</dbReference>
<dbReference type="Proteomes" id="UP000317650">
    <property type="component" value="Chromosome 9"/>
</dbReference>
<feature type="compositionally biased region" description="Basic and acidic residues" evidence="5">
    <location>
        <begin position="51"/>
        <end position="61"/>
    </location>
</feature>
<keyword evidence="4 6" id="KW-0472">Membrane</keyword>
<protein>
    <recommendedName>
        <fullName evidence="7">Late embryogenesis abundant protein LEA-2 subgroup domain-containing protein</fullName>
    </recommendedName>
</protein>
<gene>
    <name evidence="8" type="ORF">C4D60_Mb09t20540</name>
</gene>
<keyword evidence="2 6" id="KW-0812">Transmembrane</keyword>
<dbReference type="InterPro" id="IPR044839">
    <property type="entry name" value="NDR1-like"/>
</dbReference>